<dbReference type="PANTHER" id="PTHR24015:SF548">
    <property type="entry name" value="OS08G0340900 PROTEIN"/>
    <property type="match status" value="1"/>
</dbReference>
<dbReference type="OrthoDB" id="1880841at2759"/>
<protein>
    <recommendedName>
        <fullName evidence="5">Pentatricopeptide repeat-containing protein</fullName>
    </recommendedName>
</protein>
<feature type="repeat" description="PPR" evidence="2">
    <location>
        <begin position="628"/>
        <end position="662"/>
    </location>
</feature>
<feature type="repeat" description="PPR" evidence="2">
    <location>
        <begin position="527"/>
        <end position="561"/>
    </location>
</feature>
<dbReference type="Pfam" id="PF01535">
    <property type="entry name" value="PPR"/>
    <property type="match status" value="6"/>
</dbReference>
<reference evidence="3 4" key="4">
    <citation type="journal article" date="2011" name="BMC Genomics">
        <title>RNA-Seq improves annotation of protein-coding genes in the cucumber genome.</title>
        <authorList>
            <person name="Li Z."/>
            <person name="Zhang Z."/>
            <person name="Yan P."/>
            <person name="Huang S."/>
            <person name="Fei Z."/>
            <person name="Lin K."/>
        </authorList>
    </citation>
    <scope>NUCLEOTIDE SEQUENCE [LARGE SCALE GENOMIC DNA]</scope>
    <source>
        <strain evidence="4">cv. 9930</strain>
    </source>
</reference>
<feature type="repeat" description="PPR" evidence="2">
    <location>
        <begin position="193"/>
        <end position="227"/>
    </location>
</feature>
<dbReference type="FunFam" id="1.25.40.10:FF:000344">
    <property type="entry name" value="Pentatricopeptide repeat-containing protein"/>
    <property type="match status" value="1"/>
</dbReference>
<proteinExistence type="predicted"/>
<sequence length="833" mass="93381">MLEFCIRSSIVSPLPFPFPSQIIRFQYRNFLQPILVSALQSPLSPPSSSTDPNSYIHINLLTLCSKVQSLLQTKQVHALGILNGFLPRSVSLCASLILNYAKFQHPGSFCSLFNQTFQNCRTAFLWNTLIRAHSIAWNGTFDGFETYNRMVRRGVQLDDHTFPFVLKLCSDSFDICKGMEVHGVVFKLGFDTDVYVGNTLLMLYGNCGFLNDARRLFDEMPERDVVSWNTIIGLLSVNGDYTEARNYYFWMILRSVIKPNLVSVISLLPISAALEDEEMTRRIHCYSVKVGLDSQVTTCNALVDAYGKCGSVKALWQVFNETVEKNEVSWNSIINGLACKGRCWDALNAFRMMIDAGAQPNSVTISSILPVLVELECFKAGKEIHGFSMRMGTETDIFIANSLIDMYAKSGHSTEASTIFHNLDRRNIVSWNAMIANYALNRLPLEAIRFVIQMQETGECPNAVTFTNVLPACARLGFLGPGKEIHAMGVRIGLTSDLFVSNSLIDMYAKCGCLHSARNVFNTSRKDEVSYNILIIGYSETDDCLQSLNLFSEMRLLGKKPDVVSFVGVISACANLAALKQGKEVHGVALRNHLYSHLFVSNSLLDFYTKCGRIDIACRLFNQILFKDVASWNTMILGYGMIGELETAISMFEAMRDDTVQYDLVSYIAVLSACSHGGLVERGWQYFSEMLAQRLEPTEMHYTCMVDLLGRAGFVEEAAKLIQQLPIAPDANIWGALLGACRIYGNVELGRRAAEHLFELKPQHCGYYILLSNIYAETGRWDEANKIRELMKSRGAKKNPGCSWVQIYDQVHAFVAEERVEGFELGDWLAESV</sequence>
<organism evidence="3 4">
    <name type="scientific">Cucumis sativus</name>
    <name type="common">Cucumber</name>
    <dbReference type="NCBI Taxonomy" id="3659"/>
    <lineage>
        <taxon>Eukaryota</taxon>
        <taxon>Viridiplantae</taxon>
        <taxon>Streptophyta</taxon>
        <taxon>Embryophyta</taxon>
        <taxon>Tracheophyta</taxon>
        <taxon>Spermatophyta</taxon>
        <taxon>Magnoliopsida</taxon>
        <taxon>eudicotyledons</taxon>
        <taxon>Gunneridae</taxon>
        <taxon>Pentapetalae</taxon>
        <taxon>rosids</taxon>
        <taxon>fabids</taxon>
        <taxon>Cucurbitales</taxon>
        <taxon>Cucurbitaceae</taxon>
        <taxon>Benincaseae</taxon>
        <taxon>Cucumis</taxon>
    </lineage>
</organism>
<dbReference type="FunFam" id="1.25.40.10:FF:001226">
    <property type="entry name" value="Pentatricopeptide repeat-containing protein At3g03580"/>
    <property type="match status" value="1"/>
</dbReference>
<evidence type="ECO:0000256" key="1">
    <source>
        <dbReference type="ARBA" id="ARBA00022737"/>
    </source>
</evidence>
<keyword evidence="1" id="KW-0677">Repeat</keyword>
<dbReference type="KEGG" id="csv:101206039"/>
<dbReference type="AlphaFoldDB" id="A0A0A0KEH6"/>
<evidence type="ECO:0000313" key="4">
    <source>
        <dbReference type="Proteomes" id="UP000029981"/>
    </source>
</evidence>
<feature type="repeat" description="PPR" evidence="2">
    <location>
        <begin position="326"/>
        <end position="360"/>
    </location>
</feature>
<dbReference type="GO" id="GO:0009451">
    <property type="term" value="P:RNA modification"/>
    <property type="evidence" value="ECO:0007669"/>
    <property type="project" value="InterPro"/>
</dbReference>
<dbReference type="Pfam" id="PF13041">
    <property type="entry name" value="PPR_2"/>
    <property type="match status" value="4"/>
</dbReference>
<dbReference type="PANTHER" id="PTHR24015">
    <property type="entry name" value="OS07G0578800 PROTEIN-RELATED"/>
    <property type="match status" value="1"/>
</dbReference>
<dbReference type="FunFam" id="1.25.40.10:FF:000144">
    <property type="entry name" value="Pentatricopeptide repeat-containing protein, mitochondrial"/>
    <property type="match status" value="1"/>
</dbReference>
<reference evidence="3 4" key="2">
    <citation type="journal article" date="2009" name="PLoS ONE">
        <title>An integrated genetic and cytogenetic map of the cucumber genome.</title>
        <authorList>
            <person name="Ren Y."/>
            <person name="Zhang Z."/>
            <person name="Liu J."/>
            <person name="Staub J.E."/>
            <person name="Han Y."/>
            <person name="Cheng Z."/>
            <person name="Li X."/>
            <person name="Lu J."/>
            <person name="Miao H."/>
            <person name="Kang H."/>
            <person name="Xie B."/>
            <person name="Gu X."/>
            <person name="Wang X."/>
            <person name="Du Y."/>
            <person name="Jin W."/>
            <person name="Huang S."/>
        </authorList>
    </citation>
    <scope>NUCLEOTIDE SEQUENCE [LARGE SCALE GENOMIC DNA]</scope>
    <source>
        <strain evidence="4">cv. 9930</strain>
    </source>
</reference>
<name>A0A0A0KEH6_CUCSA</name>
<dbReference type="InterPro" id="IPR002885">
    <property type="entry name" value="PPR_rpt"/>
</dbReference>
<dbReference type="EMBL" id="CM002927">
    <property type="protein sequence ID" value="KGN48075.1"/>
    <property type="molecule type" value="Genomic_DNA"/>
</dbReference>
<dbReference type="NCBIfam" id="TIGR00756">
    <property type="entry name" value="PPR"/>
    <property type="match status" value="5"/>
</dbReference>
<evidence type="ECO:0008006" key="5">
    <source>
        <dbReference type="Google" id="ProtNLM"/>
    </source>
</evidence>
<dbReference type="GO" id="GO:0003723">
    <property type="term" value="F:RNA binding"/>
    <property type="evidence" value="ECO:0007669"/>
    <property type="project" value="InterPro"/>
</dbReference>
<dbReference type="Pfam" id="PF20431">
    <property type="entry name" value="E_motif"/>
    <property type="match status" value="1"/>
</dbReference>
<dbReference type="PROSITE" id="PS51375">
    <property type="entry name" value="PPR"/>
    <property type="match status" value="6"/>
</dbReference>
<dbReference type="InterPro" id="IPR046960">
    <property type="entry name" value="PPR_At4g14850-like_plant"/>
</dbReference>
<feature type="repeat" description="PPR" evidence="2">
    <location>
        <begin position="427"/>
        <end position="461"/>
    </location>
</feature>
<gene>
    <name evidence="3" type="ORF">Csa_6G428560</name>
</gene>
<evidence type="ECO:0000313" key="3">
    <source>
        <dbReference type="EMBL" id="KGN48075.1"/>
    </source>
</evidence>
<dbReference type="InterPro" id="IPR046848">
    <property type="entry name" value="E_motif"/>
</dbReference>
<feature type="repeat" description="PPR" evidence="2">
    <location>
        <begin position="663"/>
        <end position="697"/>
    </location>
</feature>
<dbReference type="Gene3D" id="1.25.40.10">
    <property type="entry name" value="Tetratricopeptide repeat domain"/>
    <property type="match status" value="6"/>
</dbReference>
<accession>A0A0A0KEH6</accession>
<evidence type="ECO:0000256" key="2">
    <source>
        <dbReference type="PROSITE-ProRule" id="PRU00708"/>
    </source>
</evidence>
<keyword evidence="4" id="KW-1185">Reference proteome</keyword>
<reference evidence="3 4" key="3">
    <citation type="journal article" date="2010" name="BMC Genomics">
        <title>Transcriptome sequencing and comparative analysis of cucumber flowers with different sex types.</title>
        <authorList>
            <person name="Guo S."/>
            <person name="Zheng Y."/>
            <person name="Joung J.G."/>
            <person name="Liu S."/>
            <person name="Zhang Z."/>
            <person name="Crasta O.R."/>
            <person name="Sobral B.W."/>
            <person name="Xu Y."/>
            <person name="Huang S."/>
            <person name="Fei Z."/>
        </authorList>
    </citation>
    <scope>NUCLEOTIDE SEQUENCE [LARGE SCALE GENOMIC DNA]</scope>
    <source>
        <strain evidence="4">cv. 9930</strain>
    </source>
</reference>
<dbReference type="FunFam" id="1.25.40.10:FF:000361">
    <property type="entry name" value="Pentatricopeptide repeat-containing protein chloroplastic"/>
    <property type="match status" value="1"/>
</dbReference>
<dbReference type="SUPFAM" id="SSF48452">
    <property type="entry name" value="TPR-like"/>
    <property type="match status" value="1"/>
</dbReference>
<reference evidence="3 4" key="1">
    <citation type="journal article" date="2009" name="Nat. Genet.">
        <title>The genome of the cucumber, Cucumis sativus L.</title>
        <authorList>
            <person name="Huang S."/>
            <person name="Li R."/>
            <person name="Zhang Z."/>
            <person name="Li L."/>
            <person name="Gu X."/>
            <person name="Fan W."/>
            <person name="Lucas W.J."/>
            <person name="Wang X."/>
            <person name="Xie B."/>
            <person name="Ni P."/>
            <person name="Ren Y."/>
            <person name="Zhu H."/>
            <person name="Li J."/>
            <person name="Lin K."/>
            <person name="Jin W."/>
            <person name="Fei Z."/>
            <person name="Li G."/>
            <person name="Staub J."/>
            <person name="Kilian A."/>
            <person name="van der Vossen E.A."/>
            <person name="Wu Y."/>
            <person name="Guo J."/>
            <person name="He J."/>
            <person name="Jia Z."/>
            <person name="Ren Y."/>
            <person name="Tian G."/>
            <person name="Lu Y."/>
            <person name="Ruan J."/>
            <person name="Qian W."/>
            <person name="Wang M."/>
            <person name="Huang Q."/>
            <person name="Li B."/>
            <person name="Xuan Z."/>
            <person name="Cao J."/>
            <person name="Asan"/>
            <person name="Wu Z."/>
            <person name="Zhang J."/>
            <person name="Cai Q."/>
            <person name="Bai Y."/>
            <person name="Zhao B."/>
            <person name="Han Y."/>
            <person name="Li Y."/>
            <person name="Li X."/>
            <person name="Wang S."/>
            <person name="Shi Q."/>
            <person name="Liu S."/>
            <person name="Cho W.K."/>
            <person name="Kim J.Y."/>
            <person name="Xu Y."/>
            <person name="Heller-Uszynska K."/>
            <person name="Miao H."/>
            <person name="Cheng Z."/>
            <person name="Zhang S."/>
            <person name="Wu J."/>
            <person name="Yang Y."/>
            <person name="Kang H."/>
            <person name="Li M."/>
            <person name="Liang H."/>
            <person name="Ren X."/>
            <person name="Shi Z."/>
            <person name="Wen M."/>
            <person name="Jian M."/>
            <person name="Yang H."/>
            <person name="Zhang G."/>
            <person name="Yang Z."/>
            <person name="Chen R."/>
            <person name="Liu S."/>
            <person name="Li J."/>
            <person name="Ma L."/>
            <person name="Liu H."/>
            <person name="Zhou Y."/>
            <person name="Zhao J."/>
            <person name="Fang X."/>
            <person name="Li G."/>
            <person name="Fang L."/>
            <person name="Li Y."/>
            <person name="Liu D."/>
            <person name="Zheng H."/>
            <person name="Zhang Y."/>
            <person name="Qin N."/>
            <person name="Li Z."/>
            <person name="Yang G."/>
            <person name="Yang S."/>
            <person name="Bolund L."/>
            <person name="Kristiansen K."/>
            <person name="Zheng H."/>
            <person name="Li S."/>
            <person name="Zhang X."/>
            <person name="Yang H."/>
            <person name="Wang J."/>
            <person name="Sun R."/>
            <person name="Zhang B."/>
            <person name="Jiang S."/>
            <person name="Wang J."/>
            <person name="Du Y."/>
            <person name="Li S."/>
        </authorList>
    </citation>
    <scope>NUCLEOTIDE SEQUENCE [LARGE SCALE GENOMIC DNA]</scope>
    <source>
        <strain evidence="4">cv. 9930</strain>
    </source>
</reference>
<dbReference type="Proteomes" id="UP000029981">
    <property type="component" value="Chromosome 6"/>
</dbReference>
<dbReference type="InterPro" id="IPR011990">
    <property type="entry name" value="TPR-like_helical_dom_sf"/>
</dbReference>
<dbReference type="FunFam" id="1.25.40.10:FF:000280">
    <property type="entry name" value="Pentatricopeptide repeat-containing protein"/>
    <property type="match status" value="1"/>
</dbReference>
<dbReference type="Gramene" id="KGN48075">
    <property type="protein sequence ID" value="KGN48075"/>
    <property type="gene ID" value="Csa_6G428560"/>
</dbReference>
<dbReference type="OMA" id="PTQMHYA"/>
<dbReference type="eggNOG" id="KOG4197">
    <property type="taxonomic scope" value="Eukaryota"/>
</dbReference>